<evidence type="ECO:0000256" key="7">
    <source>
        <dbReference type="ARBA" id="ARBA00023136"/>
    </source>
</evidence>
<feature type="transmembrane region" description="Helical" evidence="8">
    <location>
        <begin position="78"/>
        <end position="99"/>
    </location>
</feature>
<dbReference type="PANTHER" id="PTHR42929">
    <property type="entry name" value="INNER MEMBRANE ABC TRANSPORTER PERMEASE PROTEIN YDCU-RELATED-RELATED"/>
    <property type="match status" value="1"/>
</dbReference>
<evidence type="ECO:0000313" key="11">
    <source>
        <dbReference type="Proteomes" id="UP000697995"/>
    </source>
</evidence>
<evidence type="ECO:0000256" key="2">
    <source>
        <dbReference type="ARBA" id="ARBA00007069"/>
    </source>
</evidence>
<keyword evidence="6 8" id="KW-1133">Transmembrane helix</keyword>
<evidence type="ECO:0000259" key="9">
    <source>
        <dbReference type="PROSITE" id="PS50928"/>
    </source>
</evidence>
<organism evidence="10 11">
    <name type="scientific">Paracraurococcus ruber</name>
    <dbReference type="NCBI Taxonomy" id="77675"/>
    <lineage>
        <taxon>Bacteria</taxon>
        <taxon>Pseudomonadati</taxon>
        <taxon>Pseudomonadota</taxon>
        <taxon>Alphaproteobacteria</taxon>
        <taxon>Acetobacterales</taxon>
        <taxon>Roseomonadaceae</taxon>
        <taxon>Paracraurococcus</taxon>
    </lineage>
</organism>
<keyword evidence="4" id="KW-1003">Cell membrane</keyword>
<gene>
    <name evidence="10" type="ORF">CKO45_09195</name>
</gene>
<accession>A0ABS1CV67</accession>
<evidence type="ECO:0000313" key="10">
    <source>
        <dbReference type="EMBL" id="MBK1658406.1"/>
    </source>
</evidence>
<dbReference type="EMBL" id="NRSG01000050">
    <property type="protein sequence ID" value="MBK1658406.1"/>
    <property type="molecule type" value="Genomic_DNA"/>
</dbReference>
<evidence type="ECO:0000256" key="8">
    <source>
        <dbReference type="RuleBase" id="RU363032"/>
    </source>
</evidence>
<name>A0ABS1CV67_9PROT</name>
<dbReference type="PANTHER" id="PTHR42929:SF5">
    <property type="entry name" value="ABC TRANSPORTER PERMEASE PROTEIN"/>
    <property type="match status" value="1"/>
</dbReference>
<keyword evidence="7 8" id="KW-0472">Membrane</keyword>
<keyword evidence="5 8" id="KW-0812">Transmembrane</keyword>
<dbReference type="SUPFAM" id="SSF161098">
    <property type="entry name" value="MetI-like"/>
    <property type="match status" value="1"/>
</dbReference>
<comment type="similarity">
    <text evidence="2">Belongs to the binding-protein-dependent transport system permease family. CysTW subfamily.</text>
</comment>
<protein>
    <recommendedName>
        <fullName evidence="9">ABC transmembrane type-1 domain-containing protein</fullName>
    </recommendedName>
</protein>
<feature type="transmembrane region" description="Helical" evidence="8">
    <location>
        <begin position="159"/>
        <end position="183"/>
    </location>
</feature>
<feature type="transmembrane region" description="Helical" evidence="8">
    <location>
        <begin position="106"/>
        <end position="124"/>
    </location>
</feature>
<evidence type="ECO:0000256" key="4">
    <source>
        <dbReference type="ARBA" id="ARBA00022475"/>
    </source>
</evidence>
<evidence type="ECO:0000256" key="3">
    <source>
        <dbReference type="ARBA" id="ARBA00022448"/>
    </source>
</evidence>
<evidence type="ECO:0000256" key="6">
    <source>
        <dbReference type="ARBA" id="ARBA00022989"/>
    </source>
</evidence>
<dbReference type="Gene3D" id="1.10.3720.10">
    <property type="entry name" value="MetI-like"/>
    <property type="match status" value="1"/>
</dbReference>
<dbReference type="InterPro" id="IPR035906">
    <property type="entry name" value="MetI-like_sf"/>
</dbReference>
<feature type="domain" description="ABC transmembrane type-1" evidence="9">
    <location>
        <begin position="74"/>
        <end position="280"/>
    </location>
</feature>
<comment type="subcellular location">
    <subcellularLocation>
        <location evidence="1 8">Cell membrane</location>
        <topology evidence="1 8">Multi-pass membrane protein</topology>
    </subcellularLocation>
</comment>
<dbReference type="RefSeq" id="WP_133220127.1">
    <property type="nucleotide sequence ID" value="NZ_NRSG01000050.1"/>
</dbReference>
<proteinExistence type="inferred from homology"/>
<dbReference type="InterPro" id="IPR000515">
    <property type="entry name" value="MetI-like"/>
</dbReference>
<keyword evidence="11" id="KW-1185">Reference proteome</keyword>
<reference evidence="10 11" key="1">
    <citation type="journal article" date="2020" name="Microorganisms">
        <title>Osmotic Adaptation and Compatible Solute Biosynthesis of Phototrophic Bacteria as Revealed from Genome Analyses.</title>
        <authorList>
            <person name="Imhoff J.F."/>
            <person name="Rahn T."/>
            <person name="Kunzel S."/>
            <person name="Keller A."/>
            <person name="Neulinger S.C."/>
        </authorList>
    </citation>
    <scope>NUCLEOTIDE SEQUENCE [LARGE SCALE GENOMIC DNA]</scope>
    <source>
        <strain evidence="10 11">DSM 15382</strain>
    </source>
</reference>
<dbReference type="PROSITE" id="PS50928">
    <property type="entry name" value="ABC_TM1"/>
    <property type="match status" value="1"/>
</dbReference>
<feature type="transmembrane region" description="Helical" evidence="8">
    <location>
        <begin position="17"/>
        <end position="39"/>
    </location>
</feature>
<evidence type="ECO:0000256" key="5">
    <source>
        <dbReference type="ARBA" id="ARBA00022692"/>
    </source>
</evidence>
<sequence length="290" mass="31146">MTAIAPSRRRPDLRRGLAATLLLAPGVALLALVLVWPFLVMLGMSLRERFPGPIVFSLAKYAEFLADDYLLTVALRSFSLALAVTALCAVLGYPVAWYLARARSRWAHLVFLGTIFPLLVSIVVRTMGWTILLGSEGLVNAALLRLGLVSEPLRLMQGFWSVVLGMVHVLLPFMVLSIAAVLGRIDAAYAEAASTLGATPLRGFLSVTLPLSVQGIAAGSVIVFCLTIGAFITPLWLGRGHVTVMAIAIHEQMVTLVDWPGGAASAMVLSFATLALLAGYGLLLRRWARR</sequence>
<dbReference type="Pfam" id="PF00528">
    <property type="entry name" value="BPD_transp_1"/>
    <property type="match status" value="1"/>
</dbReference>
<dbReference type="Proteomes" id="UP000697995">
    <property type="component" value="Unassembled WGS sequence"/>
</dbReference>
<keyword evidence="3 8" id="KW-0813">Transport</keyword>
<feature type="transmembrane region" description="Helical" evidence="8">
    <location>
        <begin position="263"/>
        <end position="284"/>
    </location>
</feature>
<dbReference type="CDD" id="cd06261">
    <property type="entry name" value="TM_PBP2"/>
    <property type="match status" value="1"/>
</dbReference>
<evidence type="ECO:0000256" key="1">
    <source>
        <dbReference type="ARBA" id="ARBA00004651"/>
    </source>
</evidence>
<feature type="transmembrane region" description="Helical" evidence="8">
    <location>
        <begin position="204"/>
        <end position="232"/>
    </location>
</feature>
<comment type="caution">
    <text evidence="10">The sequence shown here is derived from an EMBL/GenBank/DDBJ whole genome shotgun (WGS) entry which is preliminary data.</text>
</comment>